<dbReference type="EMBL" id="JACQWF010000285">
    <property type="protein sequence ID" value="MBI4595995.1"/>
    <property type="molecule type" value="Genomic_DNA"/>
</dbReference>
<dbReference type="PANTHER" id="PTHR33375">
    <property type="entry name" value="CHROMOSOME-PARTITIONING PROTEIN PARB-RELATED"/>
    <property type="match status" value="1"/>
</dbReference>
<feature type="domain" description="ParB-like N-terminal" evidence="1">
    <location>
        <begin position="5"/>
        <end position="89"/>
    </location>
</feature>
<evidence type="ECO:0000313" key="2">
    <source>
        <dbReference type="EMBL" id="MBI4595995.1"/>
    </source>
</evidence>
<proteinExistence type="predicted"/>
<dbReference type="Pfam" id="PF02195">
    <property type="entry name" value="ParB_N"/>
    <property type="match status" value="1"/>
</dbReference>
<accession>A0A933LQC8</accession>
<dbReference type="Gene3D" id="3.90.1530.10">
    <property type="entry name" value="Conserved hypothetical protein from pyrococcus furiosus pfu- 392566-001, ParB domain"/>
    <property type="match status" value="1"/>
</dbReference>
<comment type="caution">
    <text evidence="2">The sequence shown here is derived from an EMBL/GenBank/DDBJ whole genome shotgun (WGS) entry which is preliminary data.</text>
</comment>
<dbReference type="SMART" id="SM00470">
    <property type="entry name" value="ParB"/>
    <property type="match status" value="1"/>
</dbReference>
<evidence type="ECO:0000313" key="3">
    <source>
        <dbReference type="Proteomes" id="UP000772181"/>
    </source>
</evidence>
<protein>
    <submittedName>
        <fullName evidence="2">ParB N-terminal domain-containing protein</fullName>
    </submittedName>
</protein>
<dbReference type="InterPro" id="IPR003115">
    <property type="entry name" value="ParB_N"/>
</dbReference>
<dbReference type="SUPFAM" id="SSF110849">
    <property type="entry name" value="ParB/Sulfiredoxin"/>
    <property type="match status" value="1"/>
</dbReference>
<dbReference type="GO" id="GO:0007059">
    <property type="term" value="P:chromosome segregation"/>
    <property type="evidence" value="ECO:0007669"/>
    <property type="project" value="TreeGrafter"/>
</dbReference>
<reference evidence="2" key="1">
    <citation type="submission" date="2020-07" db="EMBL/GenBank/DDBJ databases">
        <title>Huge and variable diversity of episymbiotic CPR bacteria and DPANN archaea in groundwater ecosystems.</title>
        <authorList>
            <person name="He C.Y."/>
            <person name="Keren R."/>
            <person name="Whittaker M."/>
            <person name="Farag I.F."/>
            <person name="Doudna J."/>
            <person name="Cate J.H.D."/>
            <person name="Banfield J.F."/>
        </authorList>
    </citation>
    <scope>NUCLEOTIDE SEQUENCE</scope>
    <source>
        <strain evidence="2">NC_groundwater_1482_Ag_S-0.65um_47_24</strain>
    </source>
</reference>
<evidence type="ECO:0000259" key="1">
    <source>
        <dbReference type="SMART" id="SM00470"/>
    </source>
</evidence>
<gene>
    <name evidence="2" type="ORF">HY730_06405</name>
</gene>
<dbReference type="InterPro" id="IPR050336">
    <property type="entry name" value="Chromosome_partition/occlusion"/>
</dbReference>
<organism evidence="2 3">
    <name type="scientific">Tectimicrobiota bacterium</name>
    <dbReference type="NCBI Taxonomy" id="2528274"/>
    <lineage>
        <taxon>Bacteria</taxon>
        <taxon>Pseudomonadati</taxon>
        <taxon>Nitrospinota/Tectimicrobiota group</taxon>
        <taxon>Candidatus Tectimicrobiota</taxon>
    </lineage>
</organism>
<name>A0A933LQC8_UNCTE</name>
<dbReference type="Proteomes" id="UP000772181">
    <property type="component" value="Unassembled WGS sequence"/>
</dbReference>
<sequence>MLEVKEICLNNLRPWEDNPRANDHAIDAVAESIRSFGFNVPILCDQNLTIIAGHTRWKAAKKLGMGKVPVIVVQMTDTQRQAFAIADNKTAEIADWDFPKLKEMLEELRSEDVDIKSLGFSEEELRELLNQVSPEHNMSSHLSKGYVEGIEEIDPLKLAYRLESICHCPNRNLAIDLFSGQGRLSFWYKRLFRNVVRVDKKSYDGIDYCQKAESFLLERLGEFMDFDFVDFDDAGCPGKELQLFFSLIENKKKPFILCLTDGMGLALKVRGKINLYDKYLFGKDKLLKIKDDSQYRDFDQYVKHLIDALCTRHGFNHKVLNWYRGADGNVIYAGFEITPNADKQPLGGNSDCWLKHL</sequence>
<dbReference type="AlphaFoldDB" id="A0A933LQC8"/>
<dbReference type="GO" id="GO:0005694">
    <property type="term" value="C:chromosome"/>
    <property type="evidence" value="ECO:0007669"/>
    <property type="project" value="TreeGrafter"/>
</dbReference>
<dbReference type="InterPro" id="IPR036086">
    <property type="entry name" value="ParB/Sulfiredoxin_sf"/>
</dbReference>
<dbReference type="PANTHER" id="PTHR33375:SF1">
    <property type="entry name" value="CHROMOSOME-PARTITIONING PROTEIN PARB-RELATED"/>
    <property type="match status" value="1"/>
</dbReference>